<dbReference type="RefSeq" id="WP_089217885.1">
    <property type="nucleotide sequence ID" value="NZ_FZOS01000001.1"/>
</dbReference>
<dbReference type="GO" id="GO:0003700">
    <property type="term" value="F:DNA-binding transcription factor activity"/>
    <property type="evidence" value="ECO:0007669"/>
    <property type="project" value="TreeGrafter"/>
</dbReference>
<name>A0A239BSP3_9SPHN</name>
<dbReference type="SMART" id="SM00419">
    <property type="entry name" value="HTH_CRP"/>
    <property type="match status" value="1"/>
</dbReference>
<dbReference type="CDD" id="cd00038">
    <property type="entry name" value="CAP_ED"/>
    <property type="match status" value="1"/>
</dbReference>
<dbReference type="Proteomes" id="UP000198281">
    <property type="component" value="Unassembled WGS sequence"/>
</dbReference>
<evidence type="ECO:0000256" key="3">
    <source>
        <dbReference type="ARBA" id="ARBA00023163"/>
    </source>
</evidence>
<dbReference type="InterPro" id="IPR018490">
    <property type="entry name" value="cNMP-bd_dom_sf"/>
</dbReference>
<feature type="domain" description="Cyclic nucleotide-binding" evidence="4">
    <location>
        <begin position="15"/>
        <end position="135"/>
    </location>
</feature>
<dbReference type="PROSITE" id="PS00889">
    <property type="entry name" value="CNMP_BINDING_2"/>
    <property type="match status" value="1"/>
</dbReference>
<dbReference type="InterPro" id="IPR012318">
    <property type="entry name" value="HTH_CRP"/>
</dbReference>
<dbReference type="InterPro" id="IPR036390">
    <property type="entry name" value="WH_DNA-bd_sf"/>
</dbReference>
<dbReference type="SUPFAM" id="SSF51206">
    <property type="entry name" value="cAMP-binding domain-like"/>
    <property type="match status" value="1"/>
</dbReference>
<dbReference type="Gene3D" id="2.60.120.10">
    <property type="entry name" value="Jelly Rolls"/>
    <property type="match status" value="1"/>
</dbReference>
<evidence type="ECO:0000259" key="4">
    <source>
        <dbReference type="PROSITE" id="PS50042"/>
    </source>
</evidence>
<dbReference type="InterPro" id="IPR036388">
    <property type="entry name" value="WH-like_DNA-bd_sf"/>
</dbReference>
<keyword evidence="3" id="KW-0804">Transcription</keyword>
<dbReference type="Gene3D" id="1.10.10.10">
    <property type="entry name" value="Winged helix-like DNA-binding domain superfamily/Winged helix DNA-binding domain"/>
    <property type="match status" value="1"/>
</dbReference>
<dbReference type="GO" id="GO:0003677">
    <property type="term" value="F:DNA binding"/>
    <property type="evidence" value="ECO:0007669"/>
    <property type="project" value="UniProtKB-KW"/>
</dbReference>
<evidence type="ECO:0000259" key="5">
    <source>
        <dbReference type="PROSITE" id="PS51063"/>
    </source>
</evidence>
<dbReference type="InterPro" id="IPR000595">
    <property type="entry name" value="cNMP-bd_dom"/>
</dbReference>
<reference evidence="7" key="1">
    <citation type="submission" date="2017-06" db="EMBL/GenBank/DDBJ databases">
        <authorList>
            <person name="Varghese N."/>
            <person name="Submissions S."/>
        </authorList>
    </citation>
    <scope>NUCLEOTIDE SEQUENCE [LARGE SCALE GENOMIC DNA]</scope>
    <source>
        <strain evidence="7">LNB2</strain>
    </source>
</reference>
<accession>A0A239BSP3</accession>
<evidence type="ECO:0000256" key="1">
    <source>
        <dbReference type="ARBA" id="ARBA00023015"/>
    </source>
</evidence>
<sequence>MNAQEIAAMLPPHSVLAACSDSELTDLLSASSVHNMKAGETILRQGDEGDSAVVILAGIARVSMIAPNGQEIVLDYAERGAVLGEIALLDGLPRTASATARYAGRYLRIGRAAFERLVENHPKVALRMLRDMARRLRDTDATIETDRAFAAGPRLARFLKRLTDNKADGHRLAGDLSQSELGNFVGMSRENINRQLASWAEAGVIELANGRVRIVDDAYLAQIAEAGD</sequence>
<keyword evidence="2" id="KW-0238">DNA-binding</keyword>
<gene>
    <name evidence="6" type="ORF">SAMN06295912_101387</name>
</gene>
<evidence type="ECO:0000313" key="7">
    <source>
        <dbReference type="Proteomes" id="UP000198281"/>
    </source>
</evidence>
<dbReference type="PANTHER" id="PTHR24567:SF74">
    <property type="entry name" value="HTH-TYPE TRANSCRIPTIONAL REGULATOR ARCR"/>
    <property type="match status" value="1"/>
</dbReference>
<keyword evidence="7" id="KW-1185">Reference proteome</keyword>
<evidence type="ECO:0000256" key="2">
    <source>
        <dbReference type="ARBA" id="ARBA00023125"/>
    </source>
</evidence>
<keyword evidence="1" id="KW-0805">Transcription regulation</keyword>
<dbReference type="InterPro" id="IPR050397">
    <property type="entry name" value="Env_Response_Regulators"/>
</dbReference>
<feature type="domain" description="HTH crp-type" evidence="5">
    <location>
        <begin position="149"/>
        <end position="218"/>
    </location>
</feature>
<dbReference type="InterPro" id="IPR018488">
    <property type="entry name" value="cNMP-bd_CS"/>
</dbReference>
<evidence type="ECO:0000313" key="6">
    <source>
        <dbReference type="EMBL" id="SNS10950.1"/>
    </source>
</evidence>
<dbReference type="Pfam" id="PF00027">
    <property type="entry name" value="cNMP_binding"/>
    <property type="match status" value="1"/>
</dbReference>
<dbReference type="EMBL" id="FZOS01000001">
    <property type="protein sequence ID" value="SNS10950.1"/>
    <property type="molecule type" value="Genomic_DNA"/>
</dbReference>
<dbReference type="PROSITE" id="PS51063">
    <property type="entry name" value="HTH_CRP_2"/>
    <property type="match status" value="1"/>
</dbReference>
<dbReference type="PANTHER" id="PTHR24567">
    <property type="entry name" value="CRP FAMILY TRANSCRIPTIONAL REGULATORY PROTEIN"/>
    <property type="match status" value="1"/>
</dbReference>
<dbReference type="AlphaFoldDB" id="A0A239BSP3"/>
<proteinExistence type="predicted"/>
<dbReference type="SMART" id="SM00100">
    <property type="entry name" value="cNMP"/>
    <property type="match status" value="1"/>
</dbReference>
<dbReference type="OrthoDB" id="3525895at2"/>
<dbReference type="Pfam" id="PF13545">
    <property type="entry name" value="HTH_Crp_2"/>
    <property type="match status" value="1"/>
</dbReference>
<organism evidence="6 7">
    <name type="scientific">Edaphosphingomonas laterariae</name>
    <dbReference type="NCBI Taxonomy" id="861865"/>
    <lineage>
        <taxon>Bacteria</taxon>
        <taxon>Pseudomonadati</taxon>
        <taxon>Pseudomonadota</taxon>
        <taxon>Alphaproteobacteria</taxon>
        <taxon>Sphingomonadales</taxon>
        <taxon>Rhizorhabdaceae</taxon>
        <taxon>Edaphosphingomonas</taxon>
    </lineage>
</organism>
<dbReference type="InterPro" id="IPR014710">
    <property type="entry name" value="RmlC-like_jellyroll"/>
</dbReference>
<dbReference type="PROSITE" id="PS50042">
    <property type="entry name" value="CNMP_BINDING_3"/>
    <property type="match status" value="1"/>
</dbReference>
<dbReference type="PRINTS" id="PR00103">
    <property type="entry name" value="CAMPKINASE"/>
</dbReference>
<dbReference type="SUPFAM" id="SSF46785">
    <property type="entry name" value="Winged helix' DNA-binding domain"/>
    <property type="match status" value="1"/>
</dbReference>
<protein>
    <submittedName>
        <fullName evidence="6">Transcriptional regulator, Crp/Fnr family</fullName>
    </submittedName>
</protein>
<dbReference type="GO" id="GO:0005829">
    <property type="term" value="C:cytosol"/>
    <property type="evidence" value="ECO:0007669"/>
    <property type="project" value="TreeGrafter"/>
</dbReference>